<proteinExistence type="predicted"/>
<evidence type="ECO:0000313" key="4">
    <source>
        <dbReference type="Proteomes" id="UP000465304"/>
    </source>
</evidence>
<keyword evidence="4" id="KW-1185">Reference proteome</keyword>
<keyword evidence="2" id="KW-0472">Membrane</keyword>
<accession>A0A7I9ZGT5</accession>
<evidence type="ECO:0000256" key="1">
    <source>
        <dbReference type="SAM" id="MobiDB-lite"/>
    </source>
</evidence>
<keyword evidence="2" id="KW-0812">Transmembrane</keyword>
<protein>
    <submittedName>
        <fullName evidence="3">Uncharacterized protein</fullName>
    </submittedName>
</protein>
<name>A0A7I9ZGT5_9MYCO</name>
<comment type="caution">
    <text evidence="3">The sequence shown here is derived from an EMBL/GenBank/DDBJ whole genome shotgun (WGS) entry which is preliminary data.</text>
</comment>
<gene>
    <name evidence="3" type="ORF">MHIP_07140</name>
</gene>
<dbReference type="Proteomes" id="UP000465304">
    <property type="component" value="Unassembled WGS sequence"/>
</dbReference>
<keyword evidence="2" id="KW-1133">Transmembrane helix</keyword>
<dbReference type="AlphaFoldDB" id="A0A7I9ZGT5"/>
<feature type="region of interest" description="Disordered" evidence="1">
    <location>
        <begin position="1"/>
        <end position="20"/>
    </location>
</feature>
<dbReference type="EMBL" id="BLLB01000002">
    <property type="protein sequence ID" value="GFH00231.1"/>
    <property type="molecule type" value="Genomic_DNA"/>
</dbReference>
<organism evidence="3 4">
    <name type="scientific">Mycolicibacterium hippocampi</name>
    <dbReference type="NCBI Taxonomy" id="659824"/>
    <lineage>
        <taxon>Bacteria</taxon>
        <taxon>Bacillati</taxon>
        <taxon>Actinomycetota</taxon>
        <taxon>Actinomycetes</taxon>
        <taxon>Mycobacteriales</taxon>
        <taxon>Mycobacteriaceae</taxon>
        <taxon>Mycolicibacterium</taxon>
    </lineage>
</organism>
<sequence length="96" mass="10613">MTERRQMAETSRRTTPQREAVQAVREAQSFAVDLPVLGRVRLPRPEQLAFYGALGVLAAVEIIEWPVALVLATGHLLIQDEHNRVAQEIGEALADA</sequence>
<evidence type="ECO:0000313" key="3">
    <source>
        <dbReference type="EMBL" id="GFH00231.1"/>
    </source>
</evidence>
<reference evidence="3 4" key="1">
    <citation type="journal article" date="2019" name="Emerg. Microbes Infect.">
        <title>Comprehensive subspecies identification of 175 nontuberculous mycobacteria species based on 7547 genomic profiles.</title>
        <authorList>
            <person name="Matsumoto Y."/>
            <person name="Kinjo T."/>
            <person name="Motooka D."/>
            <person name="Nabeya D."/>
            <person name="Jung N."/>
            <person name="Uechi K."/>
            <person name="Horii T."/>
            <person name="Iida T."/>
            <person name="Fujita J."/>
            <person name="Nakamura S."/>
        </authorList>
    </citation>
    <scope>NUCLEOTIDE SEQUENCE [LARGE SCALE GENOMIC DNA]</scope>
    <source>
        <strain evidence="3 4">JCM 30996</strain>
    </source>
</reference>
<feature type="compositionally biased region" description="Basic and acidic residues" evidence="1">
    <location>
        <begin position="1"/>
        <end position="12"/>
    </location>
</feature>
<feature type="transmembrane region" description="Helical" evidence="2">
    <location>
        <begin position="48"/>
        <end position="72"/>
    </location>
</feature>
<evidence type="ECO:0000256" key="2">
    <source>
        <dbReference type="SAM" id="Phobius"/>
    </source>
</evidence>